<keyword evidence="2" id="KW-1185">Reference proteome</keyword>
<proteinExistence type="predicted"/>
<protein>
    <submittedName>
        <fullName evidence="1">Uncharacterized protein</fullName>
    </submittedName>
</protein>
<comment type="caution">
    <text evidence="1">The sequence shown here is derived from an EMBL/GenBank/DDBJ whole genome shotgun (WGS) entry which is preliminary data.</text>
</comment>
<accession>A0ACB9ALW9</accession>
<reference evidence="1 2" key="2">
    <citation type="journal article" date="2022" name="Mol. Ecol. Resour.">
        <title>The genomes of chicory, endive, great burdock and yacon provide insights into Asteraceae paleo-polyploidization history and plant inulin production.</title>
        <authorList>
            <person name="Fan W."/>
            <person name="Wang S."/>
            <person name="Wang H."/>
            <person name="Wang A."/>
            <person name="Jiang F."/>
            <person name="Liu H."/>
            <person name="Zhao H."/>
            <person name="Xu D."/>
            <person name="Zhang Y."/>
        </authorList>
    </citation>
    <scope>NUCLEOTIDE SEQUENCE [LARGE SCALE GENOMIC DNA]</scope>
    <source>
        <strain evidence="2">cv. Punajuju</strain>
        <tissue evidence="1">Leaves</tissue>
    </source>
</reference>
<reference evidence="2" key="1">
    <citation type="journal article" date="2022" name="Mol. Ecol. Resour.">
        <title>The genomes of chicory, endive, great burdock and yacon provide insights into Asteraceae palaeo-polyploidization history and plant inulin production.</title>
        <authorList>
            <person name="Fan W."/>
            <person name="Wang S."/>
            <person name="Wang H."/>
            <person name="Wang A."/>
            <person name="Jiang F."/>
            <person name="Liu H."/>
            <person name="Zhao H."/>
            <person name="Xu D."/>
            <person name="Zhang Y."/>
        </authorList>
    </citation>
    <scope>NUCLEOTIDE SEQUENCE [LARGE SCALE GENOMIC DNA]</scope>
    <source>
        <strain evidence="2">cv. Punajuju</strain>
    </source>
</reference>
<evidence type="ECO:0000313" key="1">
    <source>
        <dbReference type="EMBL" id="KAI3709420.1"/>
    </source>
</evidence>
<dbReference type="Proteomes" id="UP001055811">
    <property type="component" value="Linkage Group LG07"/>
</dbReference>
<dbReference type="EMBL" id="CM042015">
    <property type="protein sequence ID" value="KAI3709420.1"/>
    <property type="molecule type" value="Genomic_DNA"/>
</dbReference>
<name>A0ACB9ALW9_CICIN</name>
<sequence>MDHQWVKNGNRVSIEYVNGVKEFLNVARETLNSSGLTLCPCANCLNSRLQNIGVITAHLINVGIDKSYTRWVYHGEDEVNEEDTNEEDVGPGDFVNEEFDGLREGLEDVIGHQSFNIGPTNDLTGNRQPTIKNARYEKLFEALNNPLYEGCKKSSTLAFVVKLMNMKHDEDEVSMNDIFQEEESSELPPFQPIEELPETSLIVRNDVEPETLAHEAVQALRNEKVLVHNSEDIDDEYDDDDGRIFLDNEPILDSESDDDSDDPNRNNDDDDSFA</sequence>
<organism evidence="1 2">
    <name type="scientific">Cichorium intybus</name>
    <name type="common">Chicory</name>
    <dbReference type="NCBI Taxonomy" id="13427"/>
    <lineage>
        <taxon>Eukaryota</taxon>
        <taxon>Viridiplantae</taxon>
        <taxon>Streptophyta</taxon>
        <taxon>Embryophyta</taxon>
        <taxon>Tracheophyta</taxon>
        <taxon>Spermatophyta</taxon>
        <taxon>Magnoliopsida</taxon>
        <taxon>eudicotyledons</taxon>
        <taxon>Gunneridae</taxon>
        <taxon>Pentapetalae</taxon>
        <taxon>asterids</taxon>
        <taxon>campanulids</taxon>
        <taxon>Asterales</taxon>
        <taxon>Asteraceae</taxon>
        <taxon>Cichorioideae</taxon>
        <taxon>Cichorieae</taxon>
        <taxon>Cichoriinae</taxon>
        <taxon>Cichorium</taxon>
    </lineage>
</organism>
<evidence type="ECO:0000313" key="2">
    <source>
        <dbReference type="Proteomes" id="UP001055811"/>
    </source>
</evidence>
<gene>
    <name evidence="1" type="ORF">L2E82_39182</name>
</gene>